<reference evidence="2 3" key="1">
    <citation type="journal article" date="2023" name="Plants (Basel)">
        <title>Bridging the Gap: Combining Genomics and Transcriptomics Approaches to Understand Stylosanthes scabra, an Orphan Legume from the Brazilian Caatinga.</title>
        <authorList>
            <person name="Ferreira-Neto J.R.C."/>
            <person name="da Silva M.D."/>
            <person name="Binneck E."/>
            <person name="de Melo N.F."/>
            <person name="da Silva R.H."/>
            <person name="de Melo A.L.T.M."/>
            <person name="Pandolfi V."/>
            <person name="Bustamante F.O."/>
            <person name="Brasileiro-Vidal A.C."/>
            <person name="Benko-Iseppon A.M."/>
        </authorList>
    </citation>
    <scope>NUCLEOTIDE SEQUENCE [LARGE SCALE GENOMIC DNA]</scope>
    <source>
        <tissue evidence="2">Leaves</tissue>
    </source>
</reference>
<evidence type="ECO:0000313" key="3">
    <source>
        <dbReference type="Proteomes" id="UP001341840"/>
    </source>
</evidence>
<evidence type="ECO:0000256" key="1">
    <source>
        <dbReference type="SAM" id="MobiDB-lite"/>
    </source>
</evidence>
<dbReference type="EMBL" id="JASCZI010241702">
    <property type="protein sequence ID" value="MED6205296.1"/>
    <property type="molecule type" value="Genomic_DNA"/>
</dbReference>
<organism evidence="2 3">
    <name type="scientific">Stylosanthes scabra</name>
    <dbReference type="NCBI Taxonomy" id="79078"/>
    <lineage>
        <taxon>Eukaryota</taxon>
        <taxon>Viridiplantae</taxon>
        <taxon>Streptophyta</taxon>
        <taxon>Embryophyta</taxon>
        <taxon>Tracheophyta</taxon>
        <taxon>Spermatophyta</taxon>
        <taxon>Magnoliopsida</taxon>
        <taxon>eudicotyledons</taxon>
        <taxon>Gunneridae</taxon>
        <taxon>Pentapetalae</taxon>
        <taxon>rosids</taxon>
        <taxon>fabids</taxon>
        <taxon>Fabales</taxon>
        <taxon>Fabaceae</taxon>
        <taxon>Papilionoideae</taxon>
        <taxon>50 kb inversion clade</taxon>
        <taxon>dalbergioids sensu lato</taxon>
        <taxon>Dalbergieae</taxon>
        <taxon>Pterocarpus clade</taxon>
        <taxon>Stylosanthes</taxon>
    </lineage>
</organism>
<keyword evidence="3" id="KW-1185">Reference proteome</keyword>
<feature type="region of interest" description="Disordered" evidence="1">
    <location>
        <begin position="66"/>
        <end position="93"/>
    </location>
</feature>
<comment type="caution">
    <text evidence="2">The sequence shown here is derived from an EMBL/GenBank/DDBJ whole genome shotgun (WGS) entry which is preliminary data.</text>
</comment>
<proteinExistence type="predicted"/>
<gene>
    <name evidence="2" type="ORF">PIB30_016482</name>
</gene>
<name>A0ABU6Y622_9FABA</name>
<accession>A0ABU6Y622</accession>
<evidence type="ECO:0000313" key="2">
    <source>
        <dbReference type="EMBL" id="MED6205296.1"/>
    </source>
</evidence>
<sequence length="93" mass="10541">MGSPRRLFHRRFSSWIHSNSPHLDWIGLILFHIRPGTLVPLPGTVLTSPEKWRITERMDIQLQNLKTTPEVGAKGSQINSLPQGSRDLPHGAR</sequence>
<protein>
    <submittedName>
        <fullName evidence="2">Uncharacterized protein</fullName>
    </submittedName>
</protein>
<dbReference type="Proteomes" id="UP001341840">
    <property type="component" value="Unassembled WGS sequence"/>
</dbReference>